<protein>
    <recommendedName>
        <fullName evidence="3">Biopolymer transporter ExbD</fullName>
    </recommendedName>
</protein>
<comment type="caution">
    <text evidence="1">The sequence shown here is derived from an EMBL/GenBank/DDBJ whole genome shotgun (WGS) entry which is preliminary data.</text>
</comment>
<organism evidence="1 2">
    <name type="scientific">Chryseobacterium paridis</name>
    <dbReference type="NCBI Taxonomy" id="2800328"/>
    <lineage>
        <taxon>Bacteria</taxon>
        <taxon>Pseudomonadati</taxon>
        <taxon>Bacteroidota</taxon>
        <taxon>Flavobacteriia</taxon>
        <taxon>Flavobacteriales</taxon>
        <taxon>Weeksellaceae</taxon>
        <taxon>Chryseobacterium group</taxon>
        <taxon>Chryseobacterium</taxon>
    </lineage>
</organism>
<evidence type="ECO:0008006" key="3">
    <source>
        <dbReference type="Google" id="ProtNLM"/>
    </source>
</evidence>
<dbReference type="RefSeq" id="WP_200246848.1">
    <property type="nucleotide sequence ID" value="NZ_JAENHK010000010.1"/>
</dbReference>
<reference evidence="2" key="1">
    <citation type="submission" date="2021-01" db="EMBL/GenBank/DDBJ databases">
        <title>Genome public.</title>
        <authorList>
            <person name="Liu C."/>
            <person name="Sun Q."/>
        </authorList>
    </citation>
    <scope>NUCLEOTIDE SEQUENCE [LARGE SCALE GENOMIC DNA]</scope>
    <source>
        <strain evidence="2">YIM B02567</strain>
    </source>
</reference>
<evidence type="ECO:0000313" key="2">
    <source>
        <dbReference type="Proteomes" id="UP000628669"/>
    </source>
</evidence>
<dbReference type="EMBL" id="JAENHK010000010">
    <property type="protein sequence ID" value="MBK1896970.1"/>
    <property type="molecule type" value="Genomic_DNA"/>
</dbReference>
<keyword evidence="2" id="KW-1185">Reference proteome</keyword>
<sequence length="113" mass="12906">MKNLLILASYFCLLFSCSKKNTQVLEINKLPIVDYNGSDEFYRNSGKVKAYLDKQKKQTIIFVNNKVVDFATFHKLMDSGNVGAIKVIEDSTEISKLSYSFNEVKKIIIVTKK</sequence>
<evidence type="ECO:0000313" key="1">
    <source>
        <dbReference type="EMBL" id="MBK1896970.1"/>
    </source>
</evidence>
<dbReference type="Proteomes" id="UP000628669">
    <property type="component" value="Unassembled WGS sequence"/>
</dbReference>
<accession>A0ABS1FX33</accession>
<name>A0ABS1FX33_9FLAO</name>
<gene>
    <name evidence="1" type="ORF">JHL15_14470</name>
</gene>
<dbReference type="PROSITE" id="PS51257">
    <property type="entry name" value="PROKAR_LIPOPROTEIN"/>
    <property type="match status" value="1"/>
</dbReference>
<proteinExistence type="predicted"/>